<accession>A0A1I1LHM0</accession>
<keyword evidence="2" id="KW-1185">Reference proteome</keyword>
<sequence length="168" mass="18635">MIPSLKEDCSQCAALCCLALSIDRSEHFAIDKPAGVPCPNLDGHHCKIHRWLRVEGFSGCTVYSCGGAGQRVTQELFAGQSWRDDPALTVPMMEAFRGMRAIQDRLAILIAAQENLPLDAQDQATVSEMIGWLLPDAVDFDVVRFFPGSVREGEIDLFLPGLRRYVQR</sequence>
<organism evidence="1 2">
    <name type="scientific">Pseudooceanicola nitratireducens</name>
    <dbReference type="NCBI Taxonomy" id="517719"/>
    <lineage>
        <taxon>Bacteria</taxon>
        <taxon>Pseudomonadati</taxon>
        <taxon>Pseudomonadota</taxon>
        <taxon>Alphaproteobacteria</taxon>
        <taxon>Rhodobacterales</taxon>
        <taxon>Paracoccaceae</taxon>
        <taxon>Pseudooceanicola</taxon>
    </lineage>
</organism>
<dbReference type="Proteomes" id="UP000231644">
    <property type="component" value="Unassembled WGS sequence"/>
</dbReference>
<reference evidence="1 2" key="1">
    <citation type="submission" date="2016-10" db="EMBL/GenBank/DDBJ databases">
        <authorList>
            <person name="de Groot N.N."/>
        </authorList>
    </citation>
    <scope>NUCLEOTIDE SEQUENCE [LARGE SCALE GENOMIC DNA]</scope>
    <source>
        <strain evidence="1 2">DSM 29619</strain>
    </source>
</reference>
<dbReference type="STRING" id="517719.SAMN05421762_1936"/>
<dbReference type="AlphaFoldDB" id="A0A1I1LHM0"/>
<evidence type="ECO:0008006" key="3">
    <source>
        <dbReference type="Google" id="ProtNLM"/>
    </source>
</evidence>
<dbReference type="OrthoDB" id="154708at2"/>
<protein>
    <recommendedName>
        <fullName evidence="3">Pentapeptide repeat-containing protein</fullName>
    </recommendedName>
</protein>
<name>A0A1I1LHM0_9RHOB</name>
<proteinExistence type="predicted"/>
<evidence type="ECO:0000313" key="2">
    <source>
        <dbReference type="Proteomes" id="UP000231644"/>
    </source>
</evidence>
<dbReference type="EMBL" id="FOLX01000001">
    <property type="protein sequence ID" value="SFC72022.1"/>
    <property type="molecule type" value="Genomic_DNA"/>
</dbReference>
<dbReference type="RefSeq" id="WP_093453786.1">
    <property type="nucleotide sequence ID" value="NZ_FNZG01000004.1"/>
</dbReference>
<gene>
    <name evidence="1" type="ORF">SAMN05421762_1936</name>
</gene>
<evidence type="ECO:0000313" key="1">
    <source>
        <dbReference type="EMBL" id="SFC72022.1"/>
    </source>
</evidence>